<feature type="compositionally biased region" description="Low complexity" evidence="1">
    <location>
        <begin position="495"/>
        <end position="507"/>
    </location>
</feature>
<proteinExistence type="predicted"/>
<accession>A0A1J4KKJ3</accession>
<sequence length="536" mass="60906">MFDNSLHFTLSDADSTMTPFHYSSGTFGNAKTSTIEEKPQKSKKKAPSNKTTQLSSSSSGLIKPVYDQKDEDDSLFTHVFVCIHRFEKLYKCQMQTLFARIRINPNISIIQTQNAMCVTDTLDLNSSYSLDFRNVPEFSYGDFTPVVELYRRIPKRSELVGLSLLPLKEIETVSIENKMLTYFYHNSRAPLTDIATGGLVGTLVISLGFGFENHQPLFDPYYSIKSSTPPAKLGDHENYGNKNENENEEEEEEGRERSHRHRRHRHSKKKKNRNWQNYAIAFGWQPPTYVDSNWKSKALKKGWVPPEAQILSSIGINVKKEDIVPRENVETQYDPVLHDIVIPVEKDESSTSNADDYDSDLDNLILLLNSKAKKNKRNNANNLNNSSSLSLESPSTIFQRQFPKLSITPVLELLNVESEEIFDELDSSEEMIQSINEILHKTAAIGSNRNYVAPDLDPDMNYRKSNKNAVIAPLPSKLLDMNLNNLLSESDDDSSNSYNNSFDDSSSFGTNSEEAWKNVCRIDPEMKRLLDIAKNS</sequence>
<comment type="caution">
    <text evidence="2">The sequence shown here is derived from an EMBL/GenBank/DDBJ whole genome shotgun (WGS) entry which is preliminary data.</text>
</comment>
<protein>
    <submittedName>
        <fullName evidence="2">Uncharacterized protein</fullName>
    </submittedName>
</protein>
<dbReference type="GeneID" id="94834984"/>
<reference evidence="2" key="1">
    <citation type="submission" date="2016-10" db="EMBL/GenBank/DDBJ databases">
        <authorList>
            <person name="Benchimol M."/>
            <person name="Almeida L.G."/>
            <person name="Vasconcelos A.T."/>
            <person name="Perreira-Neves A."/>
            <person name="Rosa I.A."/>
            <person name="Tasca T."/>
            <person name="Bogo M.R."/>
            <person name="de Souza W."/>
        </authorList>
    </citation>
    <scope>NUCLEOTIDE SEQUENCE [LARGE SCALE GENOMIC DNA]</scope>
    <source>
        <strain evidence="2">K</strain>
    </source>
</reference>
<dbReference type="EMBL" id="MLAK01000578">
    <property type="protein sequence ID" value="OHT11815.1"/>
    <property type="molecule type" value="Genomic_DNA"/>
</dbReference>
<name>A0A1J4KKJ3_9EUKA</name>
<feature type="region of interest" description="Disordered" evidence="1">
    <location>
        <begin position="490"/>
        <end position="511"/>
    </location>
</feature>
<feature type="compositionally biased region" description="Basic and acidic residues" evidence="1">
    <location>
        <begin position="233"/>
        <end position="245"/>
    </location>
</feature>
<evidence type="ECO:0000313" key="2">
    <source>
        <dbReference type="EMBL" id="OHT11815.1"/>
    </source>
</evidence>
<keyword evidence="3" id="KW-1185">Reference proteome</keyword>
<organism evidence="2 3">
    <name type="scientific">Tritrichomonas foetus</name>
    <dbReference type="NCBI Taxonomy" id="1144522"/>
    <lineage>
        <taxon>Eukaryota</taxon>
        <taxon>Metamonada</taxon>
        <taxon>Parabasalia</taxon>
        <taxon>Tritrichomonadida</taxon>
        <taxon>Tritrichomonadidae</taxon>
        <taxon>Tritrichomonas</taxon>
    </lineage>
</organism>
<dbReference type="VEuPathDB" id="TrichDB:TRFO_18601"/>
<feature type="region of interest" description="Disordered" evidence="1">
    <location>
        <begin position="229"/>
        <end position="271"/>
    </location>
</feature>
<dbReference type="RefSeq" id="XP_068364951.1">
    <property type="nucleotide sequence ID" value="XM_068500280.1"/>
</dbReference>
<dbReference type="Proteomes" id="UP000179807">
    <property type="component" value="Unassembled WGS sequence"/>
</dbReference>
<feature type="region of interest" description="Disordered" evidence="1">
    <location>
        <begin position="31"/>
        <end position="58"/>
    </location>
</feature>
<feature type="compositionally biased region" description="Basic residues" evidence="1">
    <location>
        <begin position="257"/>
        <end position="271"/>
    </location>
</feature>
<gene>
    <name evidence="2" type="ORF">TRFO_18601</name>
</gene>
<evidence type="ECO:0000313" key="3">
    <source>
        <dbReference type="Proteomes" id="UP000179807"/>
    </source>
</evidence>
<dbReference type="AlphaFoldDB" id="A0A1J4KKJ3"/>
<evidence type="ECO:0000256" key="1">
    <source>
        <dbReference type="SAM" id="MobiDB-lite"/>
    </source>
</evidence>